<feature type="domain" description="HTH marR-type" evidence="4">
    <location>
        <begin position="13"/>
        <end position="146"/>
    </location>
</feature>
<keyword evidence="3" id="KW-0804">Transcription</keyword>
<evidence type="ECO:0000256" key="3">
    <source>
        <dbReference type="ARBA" id="ARBA00023163"/>
    </source>
</evidence>
<proteinExistence type="predicted"/>
<dbReference type="SUPFAM" id="SSF46785">
    <property type="entry name" value="Winged helix' DNA-binding domain"/>
    <property type="match status" value="1"/>
</dbReference>
<evidence type="ECO:0000313" key="6">
    <source>
        <dbReference type="Proteomes" id="UP000034392"/>
    </source>
</evidence>
<evidence type="ECO:0000256" key="1">
    <source>
        <dbReference type="ARBA" id="ARBA00023015"/>
    </source>
</evidence>
<dbReference type="GO" id="GO:0003700">
    <property type="term" value="F:DNA-binding transcription factor activity"/>
    <property type="evidence" value="ECO:0007669"/>
    <property type="project" value="InterPro"/>
</dbReference>
<dbReference type="InterPro" id="IPR036390">
    <property type="entry name" value="WH_DNA-bd_sf"/>
</dbReference>
<organism evidence="5 6">
    <name type="scientific">Croceibacterium atlanticum</name>
    <dbReference type="NCBI Taxonomy" id="1267766"/>
    <lineage>
        <taxon>Bacteria</taxon>
        <taxon>Pseudomonadati</taxon>
        <taxon>Pseudomonadota</taxon>
        <taxon>Alphaproteobacteria</taxon>
        <taxon>Sphingomonadales</taxon>
        <taxon>Erythrobacteraceae</taxon>
        <taxon>Croceibacterium</taxon>
    </lineage>
</organism>
<dbReference type="STRING" id="1267766.WYH_01188"/>
<dbReference type="InterPro" id="IPR052067">
    <property type="entry name" value="Metal_resp_HTH_trans_reg"/>
</dbReference>
<keyword evidence="1" id="KW-0805">Transcription regulation</keyword>
<name>A0A0F7KNZ5_9SPHN</name>
<dbReference type="PROSITE" id="PS50995">
    <property type="entry name" value="HTH_MARR_2"/>
    <property type="match status" value="1"/>
</dbReference>
<accession>A0A0F7KNZ5</accession>
<dbReference type="PANTHER" id="PTHR35790">
    <property type="entry name" value="HTH-TYPE TRANSCRIPTIONAL REGULATOR PCHR"/>
    <property type="match status" value="1"/>
</dbReference>
<dbReference type="EMBL" id="CP011452">
    <property type="protein sequence ID" value="AKH42233.1"/>
    <property type="molecule type" value="Genomic_DNA"/>
</dbReference>
<dbReference type="PANTHER" id="PTHR35790:SF4">
    <property type="entry name" value="HTH-TYPE TRANSCRIPTIONAL REGULATOR PCHR"/>
    <property type="match status" value="1"/>
</dbReference>
<evidence type="ECO:0000259" key="4">
    <source>
        <dbReference type="PROSITE" id="PS50995"/>
    </source>
</evidence>
<dbReference type="SMART" id="SM00347">
    <property type="entry name" value="HTH_MARR"/>
    <property type="match status" value="1"/>
</dbReference>
<dbReference type="InterPro" id="IPR000835">
    <property type="entry name" value="HTH_MarR-typ"/>
</dbReference>
<dbReference type="GO" id="GO:0003677">
    <property type="term" value="F:DNA binding"/>
    <property type="evidence" value="ECO:0007669"/>
    <property type="project" value="UniProtKB-KW"/>
</dbReference>
<keyword evidence="6" id="KW-1185">Reference proteome</keyword>
<sequence>MMELPKTWHLFGDDHLPQRLLLLAKMIERIASKQLQVEFGLSLAQWRVLAFVCSDGPATASHIGSSGEIDQAEISRAVKGLLEAGLISREFAAGSRKTMIISPTRKGENLYKKVREHRRIYFSSITQDLDRDQKAEFDRTMEVIGKAVIGLRGNGSA</sequence>
<dbReference type="AlphaFoldDB" id="A0A0F7KNZ5"/>
<dbReference type="KEGG" id="aay:WYH_01188"/>
<evidence type="ECO:0000313" key="5">
    <source>
        <dbReference type="EMBL" id="AKH42233.1"/>
    </source>
</evidence>
<dbReference type="Proteomes" id="UP000034392">
    <property type="component" value="Chromosome"/>
</dbReference>
<keyword evidence="2" id="KW-0238">DNA-binding</keyword>
<protein>
    <submittedName>
        <fullName evidence="5">MarR family protein</fullName>
    </submittedName>
</protein>
<evidence type="ECO:0000256" key="2">
    <source>
        <dbReference type="ARBA" id="ARBA00023125"/>
    </source>
</evidence>
<dbReference type="PATRIC" id="fig|1267766.3.peg.1195"/>
<dbReference type="OrthoDB" id="582199at2"/>
<dbReference type="Pfam" id="PF12802">
    <property type="entry name" value="MarR_2"/>
    <property type="match status" value="1"/>
</dbReference>
<gene>
    <name evidence="5" type="ORF">WYH_01188</name>
</gene>
<dbReference type="Gene3D" id="1.10.10.10">
    <property type="entry name" value="Winged helix-like DNA-binding domain superfamily/Winged helix DNA-binding domain"/>
    <property type="match status" value="1"/>
</dbReference>
<reference evidence="5" key="1">
    <citation type="submission" date="2015-05" db="EMBL/GenBank/DDBJ databases">
        <title>The complete genome of Altererythrobacter atlanticus strain 26DY36.</title>
        <authorList>
            <person name="Wu Y.-H."/>
            <person name="Cheng H."/>
            <person name="Wu X.-W."/>
        </authorList>
    </citation>
    <scope>NUCLEOTIDE SEQUENCE [LARGE SCALE GENOMIC DNA]</scope>
    <source>
        <strain evidence="5">26DY36</strain>
    </source>
</reference>
<dbReference type="InterPro" id="IPR036388">
    <property type="entry name" value="WH-like_DNA-bd_sf"/>
</dbReference>